<feature type="domain" description="ABC transmembrane type-1" evidence="8">
    <location>
        <begin position="58"/>
        <end position="241"/>
    </location>
</feature>
<dbReference type="SUPFAM" id="SSF161098">
    <property type="entry name" value="MetI-like"/>
    <property type="match status" value="1"/>
</dbReference>
<comment type="similarity">
    <text evidence="7">Belongs to the binding-protein-dependent transport system permease family.</text>
</comment>
<dbReference type="Proteomes" id="UP000317158">
    <property type="component" value="Unassembled WGS sequence"/>
</dbReference>
<evidence type="ECO:0000256" key="5">
    <source>
        <dbReference type="ARBA" id="ARBA00022989"/>
    </source>
</evidence>
<accession>A0A520KR92</accession>
<feature type="transmembrane region" description="Helical" evidence="7">
    <location>
        <begin position="106"/>
        <end position="133"/>
    </location>
</feature>
<evidence type="ECO:0000313" key="9">
    <source>
        <dbReference type="EMBL" id="RZN64099.1"/>
    </source>
</evidence>
<sequence>MMGKMRKKWVWLIPLIIAIILWEVIAIIINDPSLLPRFSMVIISFYELAIKGYLHPDISMSLYHFGIGLLAAFCVGVPLGILMGWFKKIFILLDPVVELIRPIPPLAWIPLIIAWIGLTHHAAGFIIFIGALFPIMISTYTGIKDTPKVLIDTGKVLGCTTDLKMIRYIALPYSLPSIATGTKMGMGVGWMCVVAAEMFGVSESGLGYRLFSEFYQWNQLDYVIAYMLLIGIIALILDRLFRYFVEDKLFKWKKGIVK</sequence>
<feature type="transmembrane region" description="Helical" evidence="7">
    <location>
        <begin position="62"/>
        <end position="86"/>
    </location>
</feature>
<dbReference type="GO" id="GO:0005886">
    <property type="term" value="C:plasma membrane"/>
    <property type="evidence" value="ECO:0007669"/>
    <property type="project" value="UniProtKB-SubCell"/>
</dbReference>
<feature type="transmembrane region" description="Helical" evidence="7">
    <location>
        <begin position="184"/>
        <end position="202"/>
    </location>
</feature>
<dbReference type="PANTHER" id="PTHR30151:SF0">
    <property type="entry name" value="ABC TRANSPORTER PERMEASE PROTEIN MJ0413-RELATED"/>
    <property type="match status" value="1"/>
</dbReference>
<evidence type="ECO:0000313" key="10">
    <source>
        <dbReference type="Proteomes" id="UP000317158"/>
    </source>
</evidence>
<proteinExistence type="inferred from homology"/>
<protein>
    <submittedName>
        <fullName evidence="9">ABC transporter permease</fullName>
    </submittedName>
</protein>
<evidence type="ECO:0000256" key="7">
    <source>
        <dbReference type="RuleBase" id="RU363032"/>
    </source>
</evidence>
<dbReference type="EMBL" id="RXIF01000010">
    <property type="protein sequence ID" value="RZN64099.1"/>
    <property type="molecule type" value="Genomic_DNA"/>
</dbReference>
<dbReference type="InterPro" id="IPR035906">
    <property type="entry name" value="MetI-like_sf"/>
</dbReference>
<comment type="subcellular location">
    <subcellularLocation>
        <location evidence="1 7">Cell membrane</location>
        <topology evidence="1 7">Multi-pass membrane protein</topology>
    </subcellularLocation>
</comment>
<feature type="transmembrane region" description="Helical" evidence="7">
    <location>
        <begin position="34"/>
        <end position="50"/>
    </location>
</feature>
<reference evidence="9 10" key="1">
    <citation type="journal article" date="2019" name="Nat. Microbiol.">
        <title>Wide diversity of methane and short-chain alkane metabolisms in uncultured archaea.</title>
        <authorList>
            <person name="Borrel G."/>
            <person name="Adam P.S."/>
            <person name="McKay L.J."/>
            <person name="Chen L.X."/>
            <person name="Sierra-Garcia I.N."/>
            <person name="Sieber C.M."/>
            <person name="Letourneur Q."/>
            <person name="Ghozlane A."/>
            <person name="Andersen G.L."/>
            <person name="Li W.J."/>
            <person name="Hallam S.J."/>
            <person name="Muyzer G."/>
            <person name="de Oliveira V.M."/>
            <person name="Inskeep W.P."/>
            <person name="Banfield J.F."/>
            <person name="Gribaldo S."/>
        </authorList>
    </citation>
    <scope>NUCLEOTIDE SEQUENCE [LARGE SCALE GENOMIC DNA]</scope>
    <source>
        <strain evidence="9">NM1a</strain>
    </source>
</reference>
<name>A0A520KR92_METT2</name>
<keyword evidence="6 7" id="KW-0472">Membrane</keyword>
<keyword evidence="4 7" id="KW-0812">Transmembrane</keyword>
<gene>
    <name evidence="9" type="ORF">EF806_05640</name>
</gene>
<keyword evidence="2 7" id="KW-0813">Transport</keyword>
<keyword evidence="3" id="KW-1003">Cell membrane</keyword>
<evidence type="ECO:0000256" key="1">
    <source>
        <dbReference type="ARBA" id="ARBA00004651"/>
    </source>
</evidence>
<organism evidence="9 10">
    <name type="scientific">Methanoliparum thermophilum</name>
    <dbReference type="NCBI Taxonomy" id="2491083"/>
    <lineage>
        <taxon>Archaea</taxon>
        <taxon>Methanobacteriati</taxon>
        <taxon>Methanobacteriota</taxon>
        <taxon>Candidatus Methanoliparia</taxon>
        <taxon>Candidatus Methanoliparales</taxon>
        <taxon>Candidatus Methanoliparaceae</taxon>
        <taxon>Candidatus Methanoliparum</taxon>
    </lineage>
</organism>
<feature type="transmembrane region" description="Helical" evidence="7">
    <location>
        <begin position="9"/>
        <end position="28"/>
    </location>
</feature>
<dbReference type="PANTHER" id="PTHR30151">
    <property type="entry name" value="ALKANE SULFONATE ABC TRANSPORTER-RELATED, MEMBRANE SUBUNIT"/>
    <property type="match status" value="1"/>
</dbReference>
<evidence type="ECO:0000259" key="8">
    <source>
        <dbReference type="PROSITE" id="PS50928"/>
    </source>
</evidence>
<dbReference type="GO" id="GO:0055085">
    <property type="term" value="P:transmembrane transport"/>
    <property type="evidence" value="ECO:0007669"/>
    <property type="project" value="InterPro"/>
</dbReference>
<evidence type="ECO:0000256" key="6">
    <source>
        <dbReference type="ARBA" id="ARBA00023136"/>
    </source>
</evidence>
<keyword evidence="5 7" id="KW-1133">Transmembrane helix</keyword>
<dbReference type="InterPro" id="IPR000515">
    <property type="entry name" value="MetI-like"/>
</dbReference>
<dbReference type="Pfam" id="PF00528">
    <property type="entry name" value="BPD_transp_1"/>
    <property type="match status" value="1"/>
</dbReference>
<dbReference type="CDD" id="cd06261">
    <property type="entry name" value="TM_PBP2"/>
    <property type="match status" value="1"/>
</dbReference>
<feature type="transmembrane region" description="Helical" evidence="7">
    <location>
        <begin position="222"/>
        <end position="241"/>
    </location>
</feature>
<dbReference type="PROSITE" id="PS50928">
    <property type="entry name" value="ABC_TM1"/>
    <property type="match status" value="1"/>
</dbReference>
<comment type="caution">
    <text evidence="9">The sequence shown here is derived from an EMBL/GenBank/DDBJ whole genome shotgun (WGS) entry which is preliminary data.</text>
</comment>
<evidence type="ECO:0000256" key="3">
    <source>
        <dbReference type="ARBA" id="ARBA00022475"/>
    </source>
</evidence>
<evidence type="ECO:0000256" key="2">
    <source>
        <dbReference type="ARBA" id="ARBA00022448"/>
    </source>
</evidence>
<dbReference type="AlphaFoldDB" id="A0A520KR92"/>
<dbReference type="Gene3D" id="1.10.3720.10">
    <property type="entry name" value="MetI-like"/>
    <property type="match status" value="1"/>
</dbReference>
<evidence type="ECO:0000256" key="4">
    <source>
        <dbReference type="ARBA" id="ARBA00022692"/>
    </source>
</evidence>